<dbReference type="SUPFAM" id="SSF52025">
    <property type="entry name" value="PA domain"/>
    <property type="match status" value="1"/>
</dbReference>
<dbReference type="InterPro" id="IPR023827">
    <property type="entry name" value="Peptidase_S8_Asp-AS"/>
</dbReference>
<evidence type="ECO:0000256" key="11">
    <source>
        <dbReference type="SAM" id="SignalP"/>
    </source>
</evidence>
<keyword evidence="6 9" id="KW-0378">Hydrolase</keyword>
<evidence type="ECO:0000259" key="14">
    <source>
        <dbReference type="Pfam" id="PF05922"/>
    </source>
</evidence>
<accession>A0A1H9WMF5</accession>
<feature type="domain" description="Peptidase S8/S53" evidence="12">
    <location>
        <begin position="175"/>
        <end position="572"/>
    </location>
</feature>
<keyword evidence="5 11" id="KW-0732">Signal</keyword>
<dbReference type="InterPro" id="IPR034213">
    <property type="entry name" value="S8_Vpr-like"/>
</dbReference>
<dbReference type="InterPro" id="IPR036852">
    <property type="entry name" value="Peptidase_S8/S53_dom_sf"/>
</dbReference>
<name>A0A1H9WMF5_9BACI</name>
<comment type="similarity">
    <text evidence="1 9 10">Belongs to the peptidase S8 family.</text>
</comment>
<evidence type="ECO:0000256" key="9">
    <source>
        <dbReference type="PROSITE-ProRule" id="PRU01240"/>
    </source>
</evidence>
<feature type="domain" description="Inhibitor I9" evidence="14">
    <location>
        <begin position="84"/>
        <end position="138"/>
    </location>
</feature>
<dbReference type="InterPro" id="IPR023828">
    <property type="entry name" value="Peptidase_S8_Ser-AS"/>
</dbReference>
<reference evidence="16" key="1">
    <citation type="submission" date="2016-10" db="EMBL/GenBank/DDBJ databases">
        <authorList>
            <person name="Varghese N."/>
            <person name="Submissions S."/>
        </authorList>
    </citation>
    <scope>NUCLEOTIDE SEQUENCE [LARGE SCALE GENOMIC DNA]</scope>
    <source>
        <strain evidence="16">S9</strain>
    </source>
</reference>
<feature type="active site" description="Charge relay system" evidence="8 9">
    <location>
        <position position="184"/>
    </location>
</feature>
<dbReference type="RefSeq" id="WP_245733210.1">
    <property type="nucleotide sequence ID" value="NZ_FOGT01000018.1"/>
</dbReference>
<dbReference type="Gene3D" id="3.50.30.30">
    <property type="match status" value="1"/>
</dbReference>
<keyword evidence="4 9" id="KW-0645">Protease</keyword>
<dbReference type="PRINTS" id="PR00723">
    <property type="entry name" value="SUBTILISIN"/>
</dbReference>
<feature type="active site" description="Charge relay system" evidence="8 9">
    <location>
        <position position="520"/>
    </location>
</feature>
<feature type="domain" description="PA" evidence="13">
    <location>
        <begin position="382"/>
        <end position="436"/>
    </location>
</feature>
<dbReference type="Pfam" id="PF02225">
    <property type="entry name" value="PA"/>
    <property type="match status" value="1"/>
</dbReference>
<sequence length="791" mass="84714">MKSFLQKKAALMIMVLVLLASGFTQTGQASGQNSDSLGELKGTYDFNSSEEITVMVQLDEPSITEAKHKGLAQSEANLKKNREQLKSDIAALIPDSEVEREYDHLFSGIALTLSEKEVLQLTELDGVQAIYPSVTYQATEFSPEKISSEEFSPEMMDSAPFIGADEAWESLGITGKGVTVAIIDTGVDYTHPDLAHAFGDYKGYDFVDNNDDPQEGEGQYHGTHVAGTVAANGNIKGVAPDASLLGYRVLGPQGGTTADVVAGIELAVKDGADVMNLSLGNTVNDPDWATSIALDWAMAEGVVAVTSNGNSGPNNWTVGSPGTSRDAISVGATQLPYNLYEADLFTSEDVEYPTAKVMGFNDDEELLALDGESYEFVDAELGRVGDFDGVDVEGKIALIKRGDIPFVEKAENAAAAGAVGAIIFNNGEGEIPFVIPGMAVPTLKLDDVDGQKMVDELKAGNNEVTFDIQFDREVGETVAEFSSRGPAYATWMIKPDVSAPGVDIVSTFPGESYASLQGTSMSAPHVAGAAALLLEKNPNWGTDKVKAALMNTAESIYDENGNVYPFNTQGAGSIRVVEALTAETLVSPGSHSFGVFDKEKGRQTERQHFEVMNLSEEGKRYSIDVDIYDGDKHIKVNTSNNLNVKAGGTQKVNMNVQVNAGVLEPGYYEGMITLSRGNEVIEVPTILFVMDPDYPHLSYGGITSVTEDGSIEFYMNLNRDVDYAEMYIFTAGFAPVAYVDTFGPLSQGDHDLTLDASGVYDNLDAGDYALVAFIGKGDVEEGYVIGNFTKE</sequence>
<dbReference type="PANTHER" id="PTHR43806">
    <property type="entry name" value="PEPTIDASE S8"/>
    <property type="match status" value="1"/>
</dbReference>
<dbReference type="InterPro" id="IPR022398">
    <property type="entry name" value="Peptidase_S8_His-AS"/>
</dbReference>
<evidence type="ECO:0000259" key="13">
    <source>
        <dbReference type="Pfam" id="PF02225"/>
    </source>
</evidence>
<evidence type="ECO:0000256" key="5">
    <source>
        <dbReference type="ARBA" id="ARBA00022729"/>
    </source>
</evidence>
<dbReference type="EMBL" id="FOGT01000018">
    <property type="protein sequence ID" value="SES35080.1"/>
    <property type="molecule type" value="Genomic_DNA"/>
</dbReference>
<dbReference type="SUPFAM" id="SSF52743">
    <property type="entry name" value="Subtilisin-like"/>
    <property type="match status" value="1"/>
</dbReference>
<keyword evidence="16" id="KW-1185">Reference proteome</keyword>
<dbReference type="PANTHER" id="PTHR43806:SF65">
    <property type="entry name" value="SERINE PROTEASE APRX"/>
    <property type="match status" value="1"/>
</dbReference>
<evidence type="ECO:0000256" key="8">
    <source>
        <dbReference type="PIRSR" id="PIRSR615500-1"/>
    </source>
</evidence>
<dbReference type="InterPro" id="IPR050131">
    <property type="entry name" value="Peptidase_S8_subtilisin-like"/>
</dbReference>
<dbReference type="Pfam" id="PF05922">
    <property type="entry name" value="Inhibitor_I9"/>
    <property type="match status" value="1"/>
</dbReference>
<keyword evidence="7 9" id="KW-0720">Serine protease</keyword>
<dbReference type="AlphaFoldDB" id="A0A1H9WMF5"/>
<keyword evidence="2" id="KW-0134">Cell wall</keyword>
<dbReference type="PROSITE" id="PS51892">
    <property type="entry name" value="SUBTILASE"/>
    <property type="match status" value="1"/>
</dbReference>
<dbReference type="PROSITE" id="PS00138">
    <property type="entry name" value="SUBTILASE_SER"/>
    <property type="match status" value="1"/>
</dbReference>
<dbReference type="CDD" id="cd02133">
    <property type="entry name" value="PA_C5a_like"/>
    <property type="match status" value="1"/>
</dbReference>
<dbReference type="GO" id="GO:0004252">
    <property type="term" value="F:serine-type endopeptidase activity"/>
    <property type="evidence" value="ECO:0007669"/>
    <property type="project" value="UniProtKB-UniRule"/>
</dbReference>
<evidence type="ECO:0000256" key="6">
    <source>
        <dbReference type="ARBA" id="ARBA00022801"/>
    </source>
</evidence>
<evidence type="ECO:0000313" key="16">
    <source>
        <dbReference type="Proteomes" id="UP000198571"/>
    </source>
</evidence>
<evidence type="ECO:0000256" key="1">
    <source>
        <dbReference type="ARBA" id="ARBA00011073"/>
    </source>
</evidence>
<feature type="active site" description="Charge relay system" evidence="8 9">
    <location>
        <position position="221"/>
    </location>
</feature>
<evidence type="ECO:0000259" key="12">
    <source>
        <dbReference type="Pfam" id="PF00082"/>
    </source>
</evidence>
<evidence type="ECO:0000256" key="3">
    <source>
        <dbReference type="ARBA" id="ARBA00022525"/>
    </source>
</evidence>
<dbReference type="InterPro" id="IPR046450">
    <property type="entry name" value="PA_dom_sf"/>
</dbReference>
<evidence type="ECO:0000256" key="2">
    <source>
        <dbReference type="ARBA" id="ARBA00022512"/>
    </source>
</evidence>
<evidence type="ECO:0000313" key="15">
    <source>
        <dbReference type="EMBL" id="SES35080.1"/>
    </source>
</evidence>
<dbReference type="InterPro" id="IPR003137">
    <property type="entry name" value="PA_domain"/>
</dbReference>
<feature type="signal peptide" evidence="11">
    <location>
        <begin position="1"/>
        <end position="29"/>
    </location>
</feature>
<dbReference type="STRING" id="1601833.SAMN05518684_11828"/>
<dbReference type="InterPro" id="IPR000209">
    <property type="entry name" value="Peptidase_S8/S53_dom"/>
</dbReference>
<protein>
    <submittedName>
        <fullName evidence="15">Minor extracellular serine protease Vpr</fullName>
    </submittedName>
</protein>
<proteinExistence type="inferred from homology"/>
<dbReference type="InterPro" id="IPR015500">
    <property type="entry name" value="Peptidase_S8_subtilisin-rel"/>
</dbReference>
<organism evidence="15 16">
    <name type="scientific">Salipaludibacillus aurantiacus</name>
    <dbReference type="NCBI Taxonomy" id="1601833"/>
    <lineage>
        <taxon>Bacteria</taxon>
        <taxon>Bacillati</taxon>
        <taxon>Bacillota</taxon>
        <taxon>Bacilli</taxon>
        <taxon>Bacillales</taxon>
        <taxon>Bacillaceae</taxon>
    </lineage>
</organism>
<dbReference type="Proteomes" id="UP000198571">
    <property type="component" value="Unassembled WGS sequence"/>
</dbReference>
<evidence type="ECO:0000256" key="7">
    <source>
        <dbReference type="ARBA" id="ARBA00022825"/>
    </source>
</evidence>
<evidence type="ECO:0000256" key="4">
    <source>
        <dbReference type="ARBA" id="ARBA00022670"/>
    </source>
</evidence>
<dbReference type="InterPro" id="IPR010259">
    <property type="entry name" value="S8pro/Inhibitor_I9"/>
</dbReference>
<dbReference type="CDD" id="cd07474">
    <property type="entry name" value="Peptidases_S8_subtilisin_Vpr-like"/>
    <property type="match status" value="1"/>
</dbReference>
<dbReference type="PROSITE" id="PS00137">
    <property type="entry name" value="SUBTILASE_HIS"/>
    <property type="match status" value="1"/>
</dbReference>
<gene>
    <name evidence="15" type="ORF">SAMN05518684_11828</name>
</gene>
<evidence type="ECO:0000256" key="10">
    <source>
        <dbReference type="RuleBase" id="RU003355"/>
    </source>
</evidence>
<feature type="chain" id="PRO_5011554411" evidence="11">
    <location>
        <begin position="30"/>
        <end position="791"/>
    </location>
</feature>
<keyword evidence="3" id="KW-0964">Secreted</keyword>
<dbReference type="PROSITE" id="PS00136">
    <property type="entry name" value="SUBTILASE_ASP"/>
    <property type="match status" value="1"/>
</dbReference>
<dbReference type="GO" id="GO:0006508">
    <property type="term" value="P:proteolysis"/>
    <property type="evidence" value="ECO:0007669"/>
    <property type="project" value="UniProtKB-KW"/>
</dbReference>
<dbReference type="Pfam" id="PF00082">
    <property type="entry name" value="Peptidase_S8"/>
    <property type="match status" value="1"/>
</dbReference>
<dbReference type="Gene3D" id="3.40.50.200">
    <property type="entry name" value="Peptidase S8/S53 domain"/>
    <property type="match status" value="2"/>
</dbReference>